<dbReference type="Pfam" id="PF00583">
    <property type="entry name" value="Acetyltransf_1"/>
    <property type="match status" value="1"/>
</dbReference>
<proteinExistence type="predicted"/>
<gene>
    <name evidence="2" type="ORF">IPJ89_04720</name>
</gene>
<dbReference type="SUPFAM" id="SSF55729">
    <property type="entry name" value="Acyl-CoA N-acyltransferases (Nat)"/>
    <property type="match status" value="1"/>
</dbReference>
<dbReference type="CDD" id="cd04301">
    <property type="entry name" value="NAT_SF"/>
    <property type="match status" value="1"/>
</dbReference>
<dbReference type="PANTHER" id="PTHR43617">
    <property type="entry name" value="L-AMINO ACID N-ACETYLTRANSFERASE"/>
    <property type="match status" value="1"/>
</dbReference>
<evidence type="ECO:0000259" key="1">
    <source>
        <dbReference type="PROSITE" id="PS51186"/>
    </source>
</evidence>
<dbReference type="AlphaFoldDB" id="A0A7T9DJF8"/>
<evidence type="ECO:0000313" key="2">
    <source>
        <dbReference type="EMBL" id="QQR92427.1"/>
    </source>
</evidence>
<dbReference type="Gene3D" id="3.40.630.30">
    <property type="match status" value="1"/>
</dbReference>
<reference evidence="2" key="1">
    <citation type="submission" date="2020-11" db="EMBL/GenBank/DDBJ databases">
        <title>Connecting structure to function with the recovery of over 1000 high-quality activated sludge metagenome-assembled genomes encoding full-length rRNA genes using long-read sequencing.</title>
        <authorList>
            <person name="Singleton C.M."/>
            <person name="Petriglieri F."/>
            <person name="Kristensen J.M."/>
            <person name="Kirkegaard R.H."/>
            <person name="Michaelsen T.Y."/>
            <person name="Andersen M.H."/>
            <person name="Karst S.M."/>
            <person name="Dueholm M.S."/>
            <person name="Nielsen P.H."/>
            <person name="Albertsen M."/>
        </authorList>
    </citation>
    <scope>NUCLEOTIDE SEQUENCE</scope>
    <source>
        <strain evidence="2">Fred_18-Q3-R57-64_BAT3C.431</strain>
    </source>
</reference>
<dbReference type="InterPro" id="IPR016181">
    <property type="entry name" value="Acyl_CoA_acyltransferase"/>
</dbReference>
<feature type="domain" description="N-acetyltransferase" evidence="1">
    <location>
        <begin position="2"/>
        <end position="141"/>
    </location>
</feature>
<organism evidence="2">
    <name type="scientific">Candidatus Iainarchaeum sp</name>
    <dbReference type="NCBI Taxonomy" id="3101447"/>
    <lineage>
        <taxon>Archaea</taxon>
        <taxon>Candidatus Iainarchaeota</taxon>
        <taxon>Candidatus Iainarchaeia</taxon>
        <taxon>Candidatus Iainarchaeales</taxon>
        <taxon>Candidatus Iainarchaeaceae</taxon>
        <taxon>Candidatus Iainarchaeum</taxon>
    </lineage>
</organism>
<dbReference type="PANTHER" id="PTHR43617:SF2">
    <property type="entry name" value="UPF0039 PROTEIN SLL0451"/>
    <property type="match status" value="1"/>
</dbReference>
<dbReference type="GO" id="GO:0016747">
    <property type="term" value="F:acyltransferase activity, transferring groups other than amino-acyl groups"/>
    <property type="evidence" value="ECO:0007669"/>
    <property type="project" value="InterPro"/>
</dbReference>
<accession>A0A7T9DJF8</accession>
<protein>
    <submittedName>
        <fullName evidence="2">GNAT family N-acetyltransferase</fullName>
    </submittedName>
</protein>
<dbReference type="Proteomes" id="UP000596004">
    <property type="component" value="Chromosome"/>
</dbReference>
<dbReference type="EMBL" id="CP064981">
    <property type="protein sequence ID" value="QQR92427.1"/>
    <property type="molecule type" value="Genomic_DNA"/>
</dbReference>
<keyword evidence="2" id="KW-0808">Transferase</keyword>
<sequence length="161" mass="18502">MEYVVPCTGSDTPELLRLMNEFFPYIEADFASVLDRLHDENFTFLKFHYQEQLLGYIEFESLEERPSVVRLNGIAVRKDAQGQGVGKDLMLAGMHAMHEKGFEKIFLLVAKDNATAKKLYSQLGFQFHQMHEHEIAGKEAEEWECVIGDARILPPHQDLSE</sequence>
<dbReference type="InterPro" id="IPR000182">
    <property type="entry name" value="GNAT_dom"/>
</dbReference>
<name>A0A7T9DJF8_9ARCH</name>
<dbReference type="InterPro" id="IPR050276">
    <property type="entry name" value="MshD_Acetyltransferase"/>
</dbReference>
<dbReference type="PROSITE" id="PS51186">
    <property type="entry name" value="GNAT"/>
    <property type="match status" value="1"/>
</dbReference>